<reference evidence="5" key="1">
    <citation type="submission" date="2018-01" db="EMBL/GenBank/DDBJ databases">
        <authorList>
            <person name="Yang H."/>
        </authorList>
    </citation>
    <scope>NUCLEOTIDE SEQUENCE</scope>
</reference>
<dbReference type="AlphaFoldDB" id="A0A3G2YUZ0"/>
<sequence length="163" mass="18511">MLAVLCLLASLLVLHTGPAAGDALVMSHVTAHFGKTLEECREESGLSSDIMEEFHHFWNEEFEVVHRELGCAIICMSNKFSLLKEDQRMHHMNMHDYIKSFPNGEILSELMVDMIHNCEKPNDDIEDDCVRVVKTAACFKEESKKKGIAPEMAMIEAVLEKYI</sequence>
<feature type="chain" id="PRO_5018153036" evidence="4">
    <location>
        <begin position="22"/>
        <end position="163"/>
    </location>
</feature>
<dbReference type="InterPro" id="IPR036728">
    <property type="entry name" value="PBP_GOBP_sf"/>
</dbReference>
<proteinExistence type="evidence at transcript level"/>
<keyword evidence="4" id="KW-0732">Signal</keyword>
<evidence type="ECO:0000256" key="1">
    <source>
        <dbReference type="ARBA" id="ARBA00008098"/>
    </source>
</evidence>
<dbReference type="SMART" id="SM00708">
    <property type="entry name" value="PhBP"/>
    <property type="match status" value="1"/>
</dbReference>
<feature type="disulfide bond" evidence="3">
    <location>
        <begin position="118"/>
        <end position="138"/>
    </location>
</feature>
<dbReference type="PIRSF" id="PIRSF015604">
    <property type="entry name" value="Odorant/phero_bd"/>
    <property type="match status" value="1"/>
</dbReference>
<organism evidence="5">
    <name type="scientific">Corythucha ciliata</name>
    <name type="common">Sycamore lace bug</name>
    <name type="synonym">Tingis ciliata</name>
    <dbReference type="NCBI Taxonomy" id="369451"/>
    <lineage>
        <taxon>Eukaryota</taxon>
        <taxon>Metazoa</taxon>
        <taxon>Ecdysozoa</taxon>
        <taxon>Arthropoda</taxon>
        <taxon>Hexapoda</taxon>
        <taxon>Insecta</taxon>
        <taxon>Pterygota</taxon>
        <taxon>Neoptera</taxon>
        <taxon>Paraneoptera</taxon>
        <taxon>Hemiptera</taxon>
        <taxon>Heteroptera</taxon>
        <taxon>Panheteroptera</taxon>
        <taxon>Cimicomorpha</taxon>
        <taxon>Tingidae</taxon>
        <taxon>Corythucha</taxon>
    </lineage>
</organism>
<evidence type="ECO:0000256" key="3">
    <source>
        <dbReference type="PIRSR" id="PIRSR015604-1"/>
    </source>
</evidence>
<feature type="signal peptide" evidence="4">
    <location>
        <begin position="1"/>
        <end position="21"/>
    </location>
</feature>
<dbReference type="SUPFAM" id="SSF47565">
    <property type="entry name" value="Insect pheromone/odorant-binding proteins"/>
    <property type="match status" value="1"/>
</dbReference>
<dbReference type="CDD" id="cd23992">
    <property type="entry name" value="PBP_GOBP"/>
    <property type="match status" value="1"/>
</dbReference>
<keyword evidence="2" id="KW-0813">Transport</keyword>
<name>A0A3G2YUZ0_CORCT</name>
<feature type="disulfide bond" evidence="3">
    <location>
        <begin position="40"/>
        <end position="75"/>
    </location>
</feature>
<accession>A0A3G2YUZ0</accession>
<dbReference type="InterPro" id="IPR006170">
    <property type="entry name" value="PBP/GOBP"/>
</dbReference>
<evidence type="ECO:0000256" key="4">
    <source>
        <dbReference type="SAM" id="SignalP"/>
    </source>
</evidence>
<dbReference type="Gene3D" id="1.10.238.20">
    <property type="entry name" value="Pheromone/general odorant binding protein domain"/>
    <property type="match status" value="1"/>
</dbReference>
<protein>
    <submittedName>
        <fullName evidence="5">OBP22</fullName>
    </submittedName>
</protein>
<dbReference type="EMBL" id="MG820729">
    <property type="protein sequence ID" value="AYP30821.1"/>
    <property type="molecule type" value="mRNA"/>
</dbReference>
<dbReference type="Pfam" id="PF01395">
    <property type="entry name" value="PBP_GOBP"/>
    <property type="match status" value="1"/>
</dbReference>
<evidence type="ECO:0000313" key="5">
    <source>
        <dbReference type="EMBL" id="AYP30821.1"/>
    </source>
</evidence>
<keyword evidence="3" id="KW-1015">Disulfide bond</keyword>
<dbReference type="InterPro" id="IPR006072">
    <property type="entry name" value="Odorant/phero-bd_Lep"/>
</dbReference>
<evidence type="ECO:0000256" key="2">
    <source>
        <dbReference type="ARBA" id="ARBA00022448"/>
    </source>
</evidence>
<comment type="similarity">
    <text evidence="1">Belongs to the PBP/GOBP family.</text>
</comment>
<dbReference type="GO" id="GO:0005549">
    <property type="term" value="F:odorant binding"/>
    <property type="evidence" value="ECO:0007669"/>
    <property type="project" value="InterPro"/>
</dbReference>
<feature type="disulfide bond" evidence="3">
    <location>
        <begin position="71"/>
        <end position="129"/>
    </location>
</feature>
<dbReference type="PRINTS" id="PR00484">
    <property type="entry name" value="PBPGOBP"/>
</dbReference>